<evidence type="ECO:0000313" key="3">
    <source>
        <dbReference type="Proteomes" id="UP001150569"/>
    </source>
</evidence>
<proteinExistence type="predicted"/>
<protein>
    <submittedName>
        <fullName evidence="2">Uncharacterized protein</fullName>
    </submittedName>
</protein>
<gene>
    <name evidence="2" type="ORF">IWQ60_009039</name>
</gene>
<feature type="signal peptide" evidence="1">
    <location>
        <begin position="1"/>
        <end position="20"/>
    </location>
</feature>
<comment type="caution">
    <text evidence="2">The sequence shown here is derived from an EMBL/GenBank/DDBJ whole genome shotgun (WGS) entry which is preliminary data.</text>
</comment>
<accession>A0A9W7ZPL6</accession>
<organism evidence="2 3">
    <name type="scientific">Tieghemiomyces parasiticus</name>
    <dbReference type="NCBI Taxonomy" id="78921"/>
    <lineage>
        <taxon>Eukaryota</taxon>
        <taxon>Fungi</taxon>
        <taxon>Fungi incertae sedis</taxon>
        <taxon>Zoopagomycota</taxon>
        <taxon>Kickxellomycotina</taxon>
        <taxon>Dimargaritomycetes</taxon>
        <taxon>Dimargaritales</taxon>
        <taxon>Dimargaritaceae</taxon>
        <taxon>Tieghemiomyces</taxon>
    </lineage>
</organism>
<evidence type="ECO:0000256" key="1">
    <source>
        <dbReference type="SAM" id="SignalP"/>
    </source>
</evidence>
<sequence length="75" mass="7724">MKFTITLAAIVATQSLVALAAPSLPVADGVFTYAPVSNYHHRRALFALETAEGQKEIAQNAADALAAIKAAGITA</sequence>
<dbReference type="AlphaFoldDB" id="A0A9W7ZPL6"/>
<feature type="chain" id="PRO_5040813454" evidence="1">
    <location>
        <begin position="21"/>
        <end position="75"/>
    </location>
</feature>
<keyword evidence="1" id="KW-0732">Signal</keyword>
<evidence type="ECO:0000313" key="2">
    <source>
        <dbReference type="EMBL" id="KAJ1913882.1"/>
    </source>
</evidence>
<reference evidence="2" key="1">
    <citation type="submission" date="2022-07" db="EMBL/GenBank/DDBJ databases">
        <title>Phylogenomic reconstructions and comparative analyses of Kickxellomycotina fungi.</title>
        <authorList>
            <person name="Reynolds N.K."/>
            <person name="Stajich J.E."/>
            <person name="Barry K."/>
            <person name="Grigoriev I.V."/>
            <person name="Crous P."/>
            <person name="Smith M.E."/>
        </authorList>
    </citation>
    <scope>NUCLEOTIDE SEQUENCE</scope>
    <source>
        <strain evidence="2">RSA 861</strain>
    </source>
</reference>
<dbReference type="Proteomes" id="UP001150569">
    <property type="component" value="Unassembled WGS sequence"/>
</dbReference>
<dbReference type="EMBL" id="JANBPT010000719">
    <property type="protein sequence ID" value="KAJ1913882.1"/>
    <property type="molecule type" value="Genomic_DNA"/>
</dbReference>
<name>A0A9W7ZPL6_9FUNG</name>
<keyword evidence="3" id="KW-1185">Reference proteome</keyword>